<keyword evidence="3" id="KW-0539">Nucleus</keyword>
<dbReference type="eggNOG" id="KOG3034">
    <property type="taxonomic scope" value="Eukaryota"/>
</dbReference>
<dbReference type="VEuPathDB" id="FungiDB:CIHG_07506"/>
<dbReference type="PIRSF" id="PIRSF028983">
    <property type="entry name" value="BCP1"/>
    <property type="match status" value="1"/>
</dbReference>
<protein>
    <recommendedName>
        <fullName evidence="3">Protein BCP1</fullName>
    </recommendedName>
</protein>
<sequence>MSIPSCGTTTFLNLLTFLTSNTEYFWRFSQPIMGKRKQLKDGDVDMDEAGRAGDESSDEDTEIVNVEFEWFDPQPAVDFHGLKVLLRQLFDSDAQLFDLSALTDLILSQPLLGSTVKVDGNETDPYAFLTVLNLHQHRDVPVIKSIIEYIKSKSSSDLFTLNELLSQPSVPQIGLILTERLINIPTEVIPPMYTMLLEEIQWALEASEPYQFTHYLIISKTYEEVESKLDMEDDRPQKKKKKAANGKPETFYFHPEDEILQKHALCYSTYPYTHQQAEGHSDSKRAFQELGIRPHGSMILIEASKFETAVNAVKDYASPPS</sequence>
<evidence type="ECO:0000313" key="6">
    <source>
        <dbReference type="Proteomes" id="UP000054563"/>
    </source>
</evidence>
<dbReference type="InterPro" id="IPR025602">
    <property type="entry name" value="BCP1_family"/>
</dbReference>
<keyword evidence="3" id="KW-0653">Protein transport</keyword>
<dbReference type="Proteomes" id="UP000054563">
    <property type="component" value="Unassembled WGS sequence"/>
</dbReference>
<proteinExistence type="inferred from homology"/>
<gene>
    <name evidence="5" type="ORF">CIHG_07506</name>
</gene>
<comment type="similarity">
    <text evidence="2 3">Belongs to the BCP1 family.</text>
</comment>
<dbReference type="EMBL" id="DS017014">
    <property type="protein sequence ID" value="KMU89699.1"/>
    <property type="molecule type" value="Genomic_DNA"/>
</dbReference>
<comment type="function">
    <text evidence="1 3">Involved in nuclear export, actin cytoskeleton organization and vesicular transport.</text>
</comment>
<evidence type="ECO:0000256" key="3">
    <source>
        <dbReference type="PIRNR" id="PIRNR028983"/>
    </source>
</evidence>
<evidence type="ECO:0000313" key="5">
    <source>
        <dbReference type="EMBL" id="KMU89699.1"/>
    </source>
</evidence>
<organism evidence="5 6">
    <name type="scientific">Coccidioides immitis H538.4</name>
    <dbReference type="NCBI Taxonomy" id="396776"/>
    <lineage>
        <taxon>Eukaryota</taxon>
        <taxon>Fungi</taxon>
        <taxon>Dikarya</taxon>
        <taxon>Ascomycota</taxon>
        <taxon>Pezizomycotina</taxon>
        <taxon>Eurotiomycetes</taxon>
        <taxon>Eurotiomycetidae</taxon>
        <taxon>Onygenales</taxon>
        <taxon>Onygenaceae</taxon>
        <taxon>Coccidioides</taxon>
    </lineage>
</organism>
<dbReference type="GO" id="GO:0015031">
    <property type="term" value="P:protein transport"/>
    <property type="evidence" value="ECO:0007669"/>
    <property type="project" value="UniProtKB-KW"/>
</dbReference>
<evidence type="ECO:0000256" key="1">
    <source>
        <dbReference type="ARBA" id="ARBA00002688"/>
    </source>
</evidence>
<comment type="subcellular location">
    <subcellularLocation>
        <location evidence="3">Nucleus</location>
    </subcellularLocation>
</comment>
<feature type="compositionally biased region" description="Basic and acidic residues" evidence="4">
    <location>
        <begin position="39"/>
        <end position="54"/>
    </location>
</feature>
<dbReference type="AlphaFoldDB" id="A0A0J8RZZ3"/>
<dbReference type="STRING" id="396776.A0A0J8RZZ3"/>
<keyword evidence="3" id="KW-0813">Transport</keyword>
<dbReference type="Pfam" id="PF13862">
    <property type="entry name" value="BCCIP"/>
    <property type="match status" value="1"/>
</dbReference>
<reference evidence="6" key="1">
    <citation type="journal article" date="2010" name="Genome Res.">
        <title>Population genomic sequencing of Coccidioides fungi reveals recent hybridization and transposon control.</title>
        <authorList>
            <person name="Neafsey D.E."/>
            <person name="Barker B.M."/>
            <person name="Sharpton T.J."/>
            <person name="Stajich J.E."/>
            <person name="Park D.J."/>
            <person name="Whiston E."/>
            <person name="Hung C.-Y."/>
            <person name="McMahan C."/>
            <person name="White J."/>
            <person name="Sykes S."/>
            <person name="Heiman D."/>
            <person name="Young S."/>
            <person name="Zeng Q."/>
            <person name="Abouelleil A."/>
            <person name="Aftuck L."/>
            <person name="Bessette D."/>
            <person name="Brown A."/>
            <person name="FitzGerald M."/>
            <person name="Lui A."/>
            <person name="Macdonald J.P."/>
            <person name="Priest M."/>
            <person name="Orbach M.J."/>
            <person name="Galgiani J.N."/>
            <person name="Kirkland T.N."/>
            <person name="Cole G.T."/>
            <person name="Birren B.W."/>
            <person name="Henn M.R."/>
            <person name="Taylor J.W."/>
            <person name="Rounsley S.D."/>
        </authorList>
    </citation>
    <scope>NUCLEOTIDE SEQUENCE [LARGE SCALE GENOMIC DNA]</scope>
    <source>
        <strain evidence="6">H538.4</strain>
    </source>
</reference>
<accession>A0A0J8RZZ3</accession>
<dbReference type="PANTHER" id="PTHR13261:SF0">
    <property type="entry name" value="BRCA2 AND CDKN1A-INTERACTING PROTEIN"/>
    <property type="match status" value="1"/>
</dbReference>
<feature type="region of interest" description="Disordered" evidence="4">
    <location>
        <begin position="39"/>
        <end position="59"/>
    </location>
</feature>
<dbReference type="PANTHER" id="PTHR13261">
    <property type="entry name" value="BRCA2 AND CDKN1A INTERACTING PROTEIN"/>
    <property type="match status" value="1"/>
</dbReference>
<evidence type="ECO:0000256" key="2">
    <source>
        <dbReference type="ARBA" id="ARBA00006781"/>
    </source>
</evidence>
<evidence type="ECO:0000256" key="4">
    <source>
        <dbReference type="SAM" id="MobiDB-lite"/>
    </source>
</evidence>
<dbReference type="GO" id="GO:0005634">
    <property type="term" value="C:nucleus"/>
    <property type="evidence" value="ECO:0007669"/>
    <property type="project" value="UniProtKB-SubCell"/>
</dbReference>
<dbReference type="OrthoDB" id="27543at2759"/>
<name>A0A0J8RZZ3_COCIT</name>